<keyword evidence="5" id="KW-1185">Reference proteome</keyword>
<evidence type="ECO:0000313" key="4">
    <source>
        <dbReference type="EMBL" id="ASA24145.1"/>
    </source>
</evidence>
<feature type="domain" description="DUF4179" evidence="2">
    <location>
        <begin position="59"/>
        <end position="147"/>
    </location>
</feature>
<dbReference type="KEGG" id="pdh:B9T62_27280"/>
<evidence type="ECO:0000256" key="1">
    <source>
        <dbReference type="SAM" id="Phobius"/>
    </source>
</evidence>
<evidence type="ECO:0000259" key="3">
    <source>
        <dbReference type="Pfam" id="PF18705"/>
    </source>
</evidence>
<dbReference type="InterPro" id="IPR025436">
    <property type="entry name" value="DUF4179"/>
</dbReference>
<keyword evidence="1" id="KW-0472">Membrane</keyword>
<dbReference type="EMBL" id="CP021780">
    <property type="protein sequence ID" value="ASA24145.1"/>
    <property type="molecule type" value="Genomic_DNA"/>
</dbReference>
<dbReference type="InterPro" id="IPR040680">
    <property type="entry name" value="DUF5643"/>
</dbReference>
<dbReference type="RefSeq" id="WP_087918131.1">
    <property type="nucleotide sequence ID" value="NZ_CP021780.1"/>
</dbReference>
<accession>A0A2Z2KJ04</accession>
<proteinExistence type="predicted"/>
<dbReference type="OrthoDB" id="2571714at2"/>
<dbReference type="Proteomes" id="UP000249890">
    <property type="component" value="Chromosome"/>
</dbReference>
<evidence type="ECO:0000313" key="5">
    <source>
        <dbReference type="Proteomes" id="UP000249890"/>
    </source>
</evidence>
<keyword evidence="1" id="KW-1133">Transmembrane helix</keyword>
<name>A0A2Z2KJ04_9BACL</name>
<dbReference type="Gene3D" id="2.60.40.1640">
    <property type="entry name" value="Conserved domain protein"/>
    <property type="match status" value="1"/>
</dbReference>
<dbReference type="Pfam" id="PF18705">
    <property type="entry name" value="DUF5643"/>
    <property type="match status" value="1"/>
</dbReference>
<feature type="domain" description="DUF5643" evidence="3">
    <location>
        <begin position="276"/>
        <end position="397"/>
    </location>
</feature>
<sequence length="417" mass="45661">MDPREIEELEQRLNKIKLLPAEELPAMIRERQEKTYALLLDEQYHPEKPQARKFRLLKRSAAGAAAAVTLLGVALLASGLASPVMAKTLERIPLVGSIFELAGDLGLKAANQQGLTAPVTGSDIRQESGIRATEVIYDGTRLVVGLKREGGDFSGSFHGLRLNADGTPKLNAAGESVFNEAGATGSLNDLKILIDGHPLNPEEDAPDAFKYSISPILVTGPDEQSLIMQFSEQTYAGGGQLLPDAFTLTLQMEISGLEGETFTLDLPVHKDTSHNIVLLPKVSRMHDNITATVEKLTLAPTTTQIRISDIAEQNISKQYLEDTGTLALDHEVYDDQGNLLRIVNGGGGWSETDQDQRYTLRSDVNLEPLEDSVKSITVRTYIYKYTGTGREKRNRLDSAGNPVKEYIPQLDMTIPIR</sequence>
<reference evidence="4 5" key="1">
    <citation type="submission" date="2017-06" db="EMBL/GenBank/DDBJ databases">
        <title>Complete genome sequence of Paenibacillus donghaensis KCTC 13049T isolated from East Sea sediment, South Korea.</title>
        <authorList>
            <person name="Jung B.K."/>
            <person name="Hong S.-J."/>
            <person name="Shin J.-H."/>
        </authorList>
    </citation>
    <scope>NUCLEOTIDE SEQUENCE [LARGE SCALE GENOMIC DNA]</scope>
    <source>
        <strain evidence="4 5">KCTC 13049</strain>
    </source>
</reference>
<dbReference type="AlphaFoldDB" id="A0A2Z2KJ04"/>
<feature type="transmembrane region" description="Helical" evidence="1">
    <location>
        <begin position="61"/>
        <end position="81"/>
    </location>
</feature>
<gene>
    <name evidence="4" type="ORF">B9T62_27280</name>
</gene>
<protein>
    <recommendedName>
        <fullName evidence="6">DUF4179 domain-containing protein</fullName>
    </recommendedName>
</protein>
<evidence type="ECO:0008006" key="6">
    <source>
        <dbReference type="Google" id="ProtNLM"/>
    </source>
</evidence>
<keyword evidence="1" id="KW-0812">Transmembrane</keyword>
<organism evidence="4 5">
    <name type="scientific">Paenibacillus donghaensis</name>
    <dbReference type="NCBI Taxonomy" id="414771"/>
    <lineage>
        <taxon>Bacteria</taxon>
        <taxon>Bacillati</taxon>
        <taxon>Bacillota</taxon>
        <taxon>Bacilli</taxon>
        <taxon>Bacillales</taxon>
        <taxon>Paenibacillaceae</taxon>
        <taxon>Paenibacillus</taxon>
    </lineage>
</organism>
<evidence type="ECO:0000259" key="2">
    <source>
        <dbReference type="Pfam" id="PF13786"/>
    </source>
</evidence>
<dbReference type="Pfam" id="PF13786">
    <property type="entry name" value="DUF4179"/>
    <property type="match status" value="1"/>
</dbReference>